<dbReference type="Gene3D" id="3.90.550.10">
    <property type="entry name" value="Spore Coat Polysaccharide Biosynthesis Protein SpsA, Chain A"/>
    <property type="match status" value="1"/>
</dbReference>
<accession>A0A562QU10</accession>
<evidence type="ECO:0008006" key="3">
    <source>
        <dbReference type="Google" id="ProtNLM"/>
    </source>
</evidence>
<dbReference type="RefSeq" id="WP_145832115.1">
    <property type="nucleotide sequence ID" value="NZ_VLLA01000035.1"/>
</dbReference>
<sequence length="253" mass="28371">MPQSGILYVATGSKHLAEAEHSAKSVKRVSPEIPIAIVSDSPSTCGSFDVGLSFENPERSLFDKVSALSRSPFSRTLFLDTDTFAMEPLEELFELLDRFDIAAAAEPVRYLYSMTGVPTAFPELNSGVILYKRNDAVDKLLTQWDNFYKNERASIGIHSWPNQPSFTRAVYNSEASFLLLPPEFNARIMVPQAFSGRIRIVHSRLKRPEFYAKALAELNENIAPRTSNPSPTTTLQILRKSLRLSKVIERESN</sequence>
<keyword evidence="2" id="KW-1185">Reference proteome</keyword>
<protein>
    <recommendedName>
        <fullName evidence="3">Nucleotide-diphospho-sugar transferase</fullName>
    </recommendedName>
</protein>
<dbReference type="Proteomes" id="UP000316291">
    <property type="component" value="Unassembled WGS sequence"/>
</dbReference>
<proteinExistence type="predicted"/>
<dbReference type="OrthoDB" id="181606at2"/>
<comment type="caution">
    <text evidence="1">The sequence shown here is derived from an EMBL/GenBank/DDBJ whole genome shotgun (WGS) entry which is preliminary data.</text>
</comment>
<dbReference type="InterPro" id="IPR029044">
    <property type="entry name" value="Nucleotide-diphossugar_trans"/>
</dbReference>
<name>A0A562QU10_9BRAD</name>
<dbReference type="AlphaFoldDB" id="A0A562QU10"/>
<evidence type="ECO:0000313" key="1">
    <source>
        <dbReference type="EMBL" id="TWI60259.1"/>
    </source>
</evidence>
<gene>
    <name evidence="1" type="ORF">IQ16_07757</name>
</gene>
<reference evidence="1 2" key="1">
    <citation type="journal article" date="2015" name="Stand. Genomic Sci.">
        <title>Genomic Encyclopedia of Bacterial and Archaeal Type Strains, Phase III: the genomes of soil and plant-associated and newly described type strains.</title>
        <authorList>
            <person name="Whitman W.B."/>
            <person name="Woyke T."/>
            <person name="Klenk H.P."/>
            <person name="Zhou Y."/>
            <person name="Lilburn T.G."/>
            <person name="Beck B.J."/>
            <person name="De Vos P."/>
            <person name="Vandamme P."/>
            <person name="Eisen J.A."/>
            <person name="Garrity G."/>
            <person name="Hugenholtz P."/>
            <person name="Kyrpides N.C."/>
        </authorList>
    </citation>
    <scope>NUCLEOTIDE SEQUENCE [LARGE SCALE GENOMIC DNA]</scope>
    <source>
        <strain evidence="1 2">CGMCC 1.10948</strain>
    </source>
</reference>
<dbReference type="EMBL" id="VLLA01000035">
    <property type="protein sequence ID" value="TWI60259.1"/>
    <property type="molecule type" value="Genomic_DNA"/>
</dbReference>
<organism evidence="1 2">
    <name type="scientific">Bradyrhizobium huanghuaihaiense</name>
    <dbReference type="NCBI Taxonomy" id="990078"/>
    <lineage>
        <taxon>Bacteria</taxon>
        <taxon>Pseudomonadati</taxon>
        <taxon>Pseudomonadota</taxon>
        <taxon>Alphaproteobacteria</taxon>
        <taxon>Hyphomicrobiales</taxon>
        <taxon>Nitrobacteraceae</taxon>
        <taxon>Bradyrhizobium</taxon>
    </lineage>
</organism>
<evidence type="ECO:0000313" key="2">
    <source>
        <dbReference type="Proteomes" id="UP000316291"/>
    </source>
</evidence>
<dbReference type="SUPFAM" id="SSF53448">
    <property type="entry name" value="Nucleotide-diphospho-sugar transferases"/>
    <property type="match status" value="1"/>
</dbReference>